<evidence type="ECO:0000313" key="16">
    <source>
        <dbReference type="Proteomes" id="UP000829291"/>
    </source>
</evidence>
<feature type="domain" description="RWD" evidence="14">
    <location>
        <begin position="10"/>
        <end position="136"/>
    </location>
</feature>
<dbReference type="SMART" id="SM00647">
    <property type="entry name" value="IBR"/>
    <property type="match status" value="2"/>
</dbReference>
<evidence type="ECO:0000256" key="2">
    <source>
        <dbReference type="ARBA" id="ARBA00004906"/>
    </source>
</evidence>
<evidence type="ECO:0000256" key="5">
    <source>
        <dbReference type="ARBA" id="ARBA00022723"/>
    </source>
</evidence>
<keyword evidence="6" id="KW-0677">Repeat</keyword>
<evidence type="ECO:0000256" key="6">
    <source>
        <dbReference type="ARBA" id="ARBA00022737"/>
    </source>
</evidence>
<keyword evidence="16" id="KW-1185">Reference proteome</keyword>
<proteinExistence type="inferred from homology"/>
<dbReference type="GO" id="GO:0061630">
    <property type="term" value="F:ubiquitin protein ligase activity"/>
    <property type="evidence" value="ECO:0007669"/>
    <property type="project" value="UniProtKB-EC"/>
</dbReference>
<dbReference type="Gene3D" id="3.10.110.10">
    <property type="entry name" value="Ubiquitin Conjugating Enzyme"/>
    <property type="match status" value="1"/>
</dbReference>
<dbReference type="Pfam" id="PF01485">
    <property type="entry name" value="IBR"/>
    <property type="match status" value="1"/>
</dbReference>
<dbReference type="PROSITE" id="PS00518">
    <property type="entry name" value="ZF_RING_1"/>
    <property type="match status" value="1"/>
</dbReference>
<evidence type="ECO:0000256" key="1">
    <source>
        <dbReference type="ARBA" id="ARBA00001798"/>
    </source>
</evidence>
<feature type="region of interest" description="Disordered" evidence="12">
    <location>
        <begin position="201"/>
        <end position="225"/>
    </location>
</feature>
<dbReference type="PANTHER" id="PTHR11685">
    <property type="entry name" value="RBR FAMILY RING FINGER AND IBR DOMAIN-CONTAINING"/>
    <property type="match status" value="1"/>
</dbReference>
<feature type="domain" description="RING-type" evidence="15">
    <location>
        <begin position="251"/>
        <end position="492"/>
    </location>
</feature>
<dbReference type="CDD" id="cd16628">
    <property type="entry name" value="RING-HC_RBR_RNF14"/>
    <property type="match status" value="1"/>
</dbReference>
<dbReference type="SUPFAM" id="SSF57850">
    <property type="entry name" value="RING/U-box"/>
    <property type="match status" value="3"/>
</dbReference>
<dbReference type="InterPro" id="IPR017907">
    <property type="entry name" value="Znf_RING_CS"/>
</dbReference>
<accession>A0A6J0B8E2</accession>
<organism evidence="17">
    <name type="scientific">Neodiprion lecontei</name>
    <name type="common">Redheaded pine sawfly</name>
    <dbReference type="NCBI Taxonomy" id="441921"/>
    <lineage>
        <taxon>Eukaryota</taxon>
        <taxon>Metazoa</taxon>
        <taxon>Ecdysozoa</taxon>
        <taxon>Arthropoda</taxon>
        <taxon>Hexapoda</taxon>
        <taxon>Insecta</taxon>
        <taxon>Pterygota</taxon>
        <taxon>Neoptera</taxon>
        <taxon>Endopterygota</taxon>
        <taxon>Hymenoptera</taxon>
        <taxon>Tenthredinoidea</taxon>
        <taxon>Diprionidae</taxon>
        <taxon>Diprioninae</taxon>
        <taxon>Neodiprion</taxon>
    </lineage>
</organism>
<dbReference type="InterPro" id="IPR013083">
    <property type="entry name" value="Znf_RING/FYVE/PHD"/>
</dbReference>
<dbReference type="PROSITE" id="PS50089">
    <property type="entry name" value="ZF_RING_2"/>
    <property type="match status" value="1"/>
</dbReference>
<evidence type="ECO:0000256" key="11">
    <source>
        <dbReference type="PROSITE-ProRule" id="PRU00175"/>
    </source>
</evidence>
<dbReference type="InterPro" id="IPR047548">
    <property type="entry name" value="Rcat_RBR_RNF14"/>
</dbReference>
<dbReference type="FunFam" id="3.30.40.10:FF:000137">
    <property type="entry name" value="RanBP-type and C3HC4-type zinc finger-containing protein 1"/>
    <property type="match status" value="1"/>
</dbReference>
<dbReference type="Gene3D" id="3.30.40.10">
    <property type="entry name" value="Zinc/RING finger domain, C3HC4 (zinc finger)"/>
    <property type="match status" value="1"/>
</dbReference>
<dbReference type="Pfam" id="PF05773">
    <property type="entry name" value="RWD"/>
    <property type="match status" value="1"/>
</dbReference>
<dbReference type="CDD" id="cd20354">
    <property type="entry name" value="Rcat_RBR_RNF14"/>
    <property type="match status" value="1"/>
</dbReference>
<dbReference type="OrthoDB" id="69641at2759"/>
<evidence type="ECO:0000259" key="14">
    <source>
        <dbReference type="PROSITE" id="PS50908"/>
    </source>
</evidence>
<dbReference type="SMART" id="SM00591">
    <property type="entry name" value="RWD"/>
    <property type="match status" value="1"/>
</dbReference>
<feature type="compositionally biased region" description="Basic residues" evidence="12">
    <location>
        <begin position="204"/>
        <end position="215"/>
    </location>
</feature>
<dbReference type="KEGG" id="nlo:107217455"/>
<evidence type="ECO:0000313" key="17">
    <source>
        <dbReference type="RefSeq" id="XP_015510472.1"/>
    </source>
</evidence>
<dbReference type="InterPro" id="IPR031127">
    <property type="entry name" value="E3_UB_ligase_RBR"/>
</dbReference>
<evidence type="ECO:0000256" key="12">
    <source>
        <dbReference type="SAM" id="MobiDB-lite"/>
    </source>
</evidence>
<dbReference type="InterPro" id="IPR044066">
    <property type="entry name" value="TRIAD_supradom"/>
</dbReference>
<dbReference type="InterPro" id="IPR006575">
    <property type="entry name" value="RWD_dom"/>
</dbReference>
<gene>
    <name evidence="17" type="primary">LOC107217455</name>
</gene>
<evidence type="ECO:0000259" key="13">
    <source>
        <dbReference type="PROSITE" id="PS50089"/>
    </source>
</evidence>
<dbReference type="AlphaFoldDB" id="A0A6J0B8E2"/>
<dbReference type="InterPro" id="IPR031128">
    <property type="entry name" value="RNF14_RING-HC_Zfn"/>
</dbReference>
<evidence type="ECO:0000256" key="8">
    <source>
        <dbReference type="ARBA" id="ARBA00022786"/>
    </source>
</evidence>
<dbReference type="EC" id="2.3.2.31" evidence="3"/>
<dbReference type="GO" id="GO:0016567">
    <property type="term" value="P:protein ubiquitination"/>
    <property type="evidence" value="ECO:0007669"/>
    <property type="project" value="InterPro"/>
</dbReference>
<dbReference type="GO" id="GO:0008270">
    <property type="term" value="F:zinc ion binding"/>
    <property type="evidence" value="ECO:0007669"/>
    <property type="project" value="UniProtKB-KW"/>
</dbReference>
<dbReference type="PROSITE" id="PS50908">
    <property type="entry name" value="RWD"/>
    <property type="match status" value="1"/>
</dbReference>
<dbReference type="Proteomes" id="UP000829291">
    <property type="component" value="Chromosome 3"/>
</dbReference>
<dbReference type="Gene3D" id="1.20.120.1750">
    <property type="match status" value="1"/>
</dbReference>
<dbReference type="GeneID" id="107217455"/>
<protein>
    <recommendedName>
        <fullName evidence="3">RBR-type E3 ubiquitin transferase</fullName>
        <ecNumber evidence="3">2.3.2.31</ecNumber>
    </recommendedName>
</protein>
<comment type="pathway">
    <text evidence="2">Protein modification; protein ubiquitination.</text>
</comment>
<evidence type="ECO:0000256" key="3">
    <source>
        <dbReference type="ARBA" id="ARBA00012251"/>
    </source>
</evidence>
<dbReference type="CDD" id="cd20341">
    <property type="entry name" value="BRcat_RBR_RNF14"/>
    <property type="match status" value="1"/>
</dbReference>
<comment type="catalytic activity">
    <reaction evidence="1">
        <text>[E2 ubiquitin-conjugating enzyme]-S-ubiquitinyl-L-cysteine + [acceptor protein]-L-lysine = [E2 ubiquitin-conjugating enzyme]-L-cysteine + [acceptor protein]-N(6)-ubiquitinyl-L-lysine.</text>
        <dbReference type="EC" id="2.3.2.31"/>
    </reaction>
</comment>
<keyword evidence="7 11" id="KW-0863">Zinc-finger</keyword>
<dbReference type="CDD" id="cd23820">
    <property type="entry name" value="RWD_RNF14"/>
    <property type="match status" value="1"/>
</dbReference>
<dbReference type="PROSITE" id="PS51873">
    <property type="entry name" value="TRIAD"/>
    <property type="match status" value="1"/>
</dbReference>
<evidence type="ECO:0000259" key="15">
    <source>
        <dbReference type="PROSITE" id="PS51873"/>
    </source>
</evidence>
<reference evidence="17" key="1">
    <citation type="submission" date="2025-08" db="UniProtKB">
        <authorList>
            <consortium name="RefSeq"/>
        </authorList>
    </citation>
    <scope>IDENTIFICATION</scope>
    <source>
        <tissue evidence="17">Thorax and Abdomen</tissue>
    </source>
</reference>
<dbReference type="RefSeq" id="XP_015510472.1">
    <property type="nucleotide sequence ID" value="XM_015654986.2"/>
</dbReference>
<dbReference type="Pfam" id="PF26200">
    <property type="entry name" value="Rcat_RNF216"/>
    <property type="match status" value="1"/>
</dbReference>
<dbReference type="InterPro" id="IPR001841">
    <property type="entry name" value="Znf_RING"/>
</dbReference>
<sequence length="534" mass="62238">MSTDNEKQKDEIVALESIYNKEEFSYHKENEQYECTLKAYVTIPPEYSFTYKDSRFPDEPVQSVPIAHLPPMSLFITLPSNYPSESPPKFTLVSSWLSQYAIAKLCKKLDKLWEENKGLEILFTWMAFLKDETLEFLNIEASLAIDYSYTCYKMALEKTQNAEDTNKFKDGDEEIKKDSKSKEVKCNQILTKPRVRKTINEKHPARRRGRKQKTKKFADERAVSDQSISRNPVQMLIDYDSKRKQTEFKRNFYTCKICFLDKLGEHCTQFVPCFHVFCKECILTYLEIRIQDGNVKNISCPEEKCSSEATPGQVKDLVSQELFAKYDATLLSVTLDTMTDIVYCPRPHCQYPVSREPNDRMANCPACQYAFCIYCKMVYHGIEPCKFKSAEKQKLVTEYQNAPDDKKIQLEQRYGKKQLQALVENTMSETWINTYSRNCPHCNAAIEKSDGCNKMVCWRCNTYFCWLCGMRLRADTPYVHFRNPQSKCYNMLFHGVIQEEDDDEDDIDLPALYLDVDSNDEDSDEDAFMVGGDW</sequence>
<evidence type="ECO:0000256" key="9">
    <source>
        <dbReference type="ARBA" id="ARBA00022833"/>
    </source>
</evidence>
<dbReference type="InParanoid" id="A0A6J0B8E2"/>
<evidence type="ECO:0000256" key="7">
    <source>
        <dbReference type="ARBA" id="ARBA00022771"/>
    </source>
</evidence>
<keyword evidence="4" id="KW-0808">Transferase</keyword>
<evidence type="ECO:0000256" key="4">
    <source>
        <dbReference type="ARBA" id="ARBA00022679"/>
    </source>
</evidence>
<dbReference type="InterPro" id="IPR016135">
    <property type="entry name" value="UBQ-conjugating_enzyme/RWD"/>
</dbReference>
<comment type="similarity">
    <text evidence="10">Belongs to the RBR family. RNF14 subfamily.</text>
</comment>
<dbReference type="Gene3D" id="2.20.25.20">
    <property type="match status" value="1"/>
</dbReference>
<feature type="domain" description="RING-type" evidence="13">
    <location>
        <begin position="255"/>
        <end position="304"/>
    </location>
</feature>
<evidence type="ECO:0000256" key="10">
    <source>
        <dbReference type="ARBA" id="ARBA00044508"/>
    </source>
</evidence>
<keyword evidence="5" id="KW-0479">Metal-binding</keyword>
<keyword evidence="9" id="KW-0862">Zinc</keyword>
<dbReference type="InterPro" id="IPR002867">
    <property type="entry name" value="IBR_dom"/>
</dbReference>
<name>A0A6J0B8E2_NEOLC</name>
<dbReference type="SUPFAM" id="SSF54495">
    <property type="entry name" value="UBC-like"/>
    <property type="match status" value="1"/>
</dbReference>
<keyword evidence="8" id="KW-0833">Ubl conjugation pathway</keyword>